<keyword evidence="3 4" id="KW-0408">Iron</keyword>
<dbReference type="Gene3D" id="2.120.10.30">
    <property type="entry name" value="TolB, C-terminal domain"/>
    <property type="match status" value="1"/>
</dbReference>
<keyword evidence="8" id="KW-1185">Reference proteome</keyword>
<keyword evidence="2 4" id="KW-0479">Metal-binding</keyword>
<dbReference type="EMBL" id="CP073100">
    <property type="protein sequence ID" value="QUE52688.1"/>
    <property type="molecule type" value="Genomic_DNA"/>
</dbReference>
<evidence type="ECO:0000256" key="4">
    <source>
        <dbReference type="PROSITE-ProRule" id="PRU00433"/>
    </source>
</evidence>
<name>A0A975PGF2_9BACT</name>
<keyword evidence="1 4" id="KW-0349">Heme</keyword>
<dbReference type="InterPro" id="IPR036909">
    <property type="entry name" value="Cyt_c-like_dom_sf"/>
</dbReference>
<dbReference type="Gene3D" id="1.10.760.10">
    <property type="entry name" value="Cytochrome c-like domain"/>
    <property type="match status" value="1"/>
</dbReference>
<gene>
    <name evidence="7" type="ORF">KBB96_07280</name>
</gene>
<dbReference type="InterPro" id="IPR055557">
    <property type="entry name" value="DUF7133"/>
</dbReference>
<accession>A0A975PGF2</accession>
<dbReference type="InterPro" id="IPR011041">
    <property type="entry name" value="Quinoprot_gluc/sorb_DH_b-prop"/>
</dbReference>
<dbReference type="PANTHER" id="PTHR33546">
    <property type="entry name" value="LARGE, MULTIFUNCTIONAL SECRETED PROTEIN-RELATED"/>
    <property type="match status" value="1"/>
</dbReference>
<evidence type="ECO:0000256" key="2">
    <source>
        <dbReference type="ARBA" id="ARBA00022723"/>
    </source>
</evidence>
<dbReference type="GO" id="GO:0046872">
    <property type="term" value="F:metal ion binding"/>
    <property type="evidence" value="ECO:0007669"/>
    <property type="project" value="UniProtKB-KW"/>
</dbReference>
<dbReference type="GO" id="GO:0020037">
    <property type="term" value="F:heme binding"/>
    <property type="evidence" value="ECO:0007669"/>
    <property type="project" value="InterPro"/>
</dbReference>
<dbReference type="Pfam" id="PF00034">
    <property type="entry name" value="Cytochrom_C"/>
    <property type="match status" value="1"/>
</dbReference>
<dbReference type="NCBIfam" id="TIGR02604">
    <property type="entry name" value="Piru_Ver_Nterm"/>
    <property type="match status" value="1"/>
</dbReference>
<feature type="signal peptide" evidence="5">
    <location>
        <begin position="1"/>
        <end position="19"/>
    </location>
</feature>
<dbReference type="PROSITE" id="PS51007">
    <property type="entry name" value="CYTC"/>
    <property type="match status" value="1"/>
</dbReference>
<dbReference type="Pfam" id="PF06283">
    <property type="entry name" value="ThuA"/>
    <property type="match status" value="1"/>
</dbReference>
<evidence type="ECO:0000313" key="7">
    <source>
        <dbReference type="EMBL" id="QUE52688.1"/>
    </source>
</evidence>
<protein>
    <submittedName>
        <fullName evidence="7">ThuA domain-containing protein</fullName>
    </submittedName>
</protein>
<feature type="domain" description="Cytochrome c" evidence="6">
    <location>
        <begin position="1074"/>
        <end position="1163"/>
    </location>
</feature>
<dbReference type="InterPro" id="IPR029062">
    <property type="entry name" value="Class_I_gatase-like"/>
</dbReference>
<evidence type="ECO:0000256" key="5">
    <source>
        <dbReference type="SAM" id="SignalP"/>
    </source>
</evidence>
<evidence type="ECO:0000313" key="8">
    <source>
        <dbReference type="Proteomes" id="UP000676169"/>
    </source>
</evidence>
<proteinExistence type="predicted"/>
<dbReference type="Pfam" id="PF23500">
    <property type="entry name" value="DUF7133"/>
    <property type="match status" value="1"/>
</dbReference>
<reference evidence="7" key="1">
    <citation type="submission" date="2021-04" db="EMBL/GenBank/DDBJ databases">
        <title>Luteolibacter sp. 32A isolated from the skin of an Anderson's salamander (Ambystoma andersonii).</title>
        <authorList>
            <person name="Spergser J."/>
            <person name="Busse H.-J."/>
        </authorList>
    </citation>
    <scope>NUCLEOTIDE SEQUENCE</scope>
    <source>
        <strain evidence="7">32A</strain>
    </source>
</reference>
<dbReference type="SUPFAM" id="SSF50952">
    <property type="entry name" value="Soluble quinoprotein glucose dehydrogenase"/>
    <property type="match status" value="1"/>
</dbReference>
<dbReference type="Gene3D" id="2.60.120.260">
    <property type="entry name" value="Galactose-binding domain-like"/>
    <property type="match status" value="1"/>
</dbReference>
<feature type="chain" id="PRO_5037041091" evidence="5">
    <location>
        <begin position="20"/>
        <end position="1195"/>
    </location>
</feature>
<dbReference type="SUPFAM" id="SSF46626">
    <property type="entry name" value="Cytochrome c"/>
    <property type="match status" value="1"/>
</dbReference>
<dbReference type="SUPFAM" id="SSF52317">
    <property type="entry name" value="Class I glutamine amidotransferase-like"/>
    <property type="match status" value="1"/>
</dbReference>
<dbReference type="InterPro" id="IPR029010">
    <property type="entry name" value="ThuA-like"/>
</dbReference>
<dbReference type="Proteomes" id="UP000676169">
    <property type="component" value="Chromosome"/>
</dbReference>
<dbReference type="InterPro" id="IPR011042">
    <property type="entry name" value="6-blade_b-propeller_TolB-like"/>
</dbReference>
<organism evidence="7 8">
    <name type="scientific">Luteolibacter ambystomatis</name>
    <dbReference type="NCBI Taxonomy" id="2824561"/>
    <lineage>
        <taxon>Bacteria</taxon>
        <taxon>Pseudomonadati</taxon>
        <taxon>Verrucomicrobiota</taxon>
        <taxon>Verrucomicrobiia</taxon>
        <taxon>Verrucomicrobiales</taxon>
        <taxon>Verrucomicrobiaceae</taxon>
        <taxon>Luteolibacter</taxon>
    </lineage>
</organism>
<evidence type="ECO:0000256" key="1">
    <source>
        <dbReference type="ARBA" id="ARBA00022617"/>
    </source>
</evidence>
<keyword evidence="5" id="KW-0732">Signal</keyword>
<evidence type="ECO:0000256" key="3">
    <source>
        <dbReference type="ARBA" id="ARBA00023004"/>
    </source>
</evidence>
<sequence length="1195" mass="129044">MKAAFILPSLLFAARMASAAPAPVVMPQENARRLEVLFFGAPTANGPHHDPIERYREAKKHLGVSGINLTYSESLADLNTAELNRYDAVLLYGNWPKVTPDQEKAMTALVDYVESGHGFLPIHCASACFENSEAYLHLVGGHFKSHGTGVFKTTIVDANHPVMRGFQGFETWDETYVHDKLTNDRGLLQKREDEPWTWVRTQGKGRVFYTAYGHDMRTWSQPAFEDLLRRGIMWAVGDATRSKVLALKLPTLETEEVKLPGYRDHQMITRAQKPLEPSESIKLAQVPPGFEISLFASEPDILNPINVAWDEKGRAFVVQTVDYPNNVQTNDLGHDSIKICEDTNGDGKADKFTVFADKLSLPTSLVCANGGVICTNGTDMLFLKDTDGDGRADVRKVLFTGFKIHDTHAGVSNLRYGFDNWIYATIGYAGFEGTVGGERHSFNQCVFRFKPDGSKLETLQNTTNNTWGLGFTSDFDVLGSTANGNPSWYTTFSKAQYAATGVSQPKTPAGDNNPMFFPSSLDIRQVDQFDRYTAGAGHSFVTSTRMPESYKDRIAFVCEPTGKLVGAFDVTRNGAKYVSKQLPNNLFSSADAWSSPVCAEEGPDGAIWVCDWYNLIIQHNPTPSVKSAGLEAKTGRGNAYETPIRDRHAGRIYRVYPKGSTNEANPKLDIKNPSSLATALKHPNLFWRIQAQRLIVENKLTTVAPSLKEFVATGEPGATQAFNALVGLGQLDADLLKTALTSKSRGLRRAAVQAAPAGDSTLADAVIQDGVVKAADGRELAETLVALGNSAPSEKTGKAILATLKANPEQFGKDSVLRDAWQIAARLQASGVLVAAATELPVGDTKIEAAAPKNVLPNADFSEKNGSLPAGWTLRNYSADNPGAVTLSIGEGGRSGGTCLKIESSARADVGAGADVEVKPNTRYRLSGWIKTQDMQNKGGRGAMMNVHGLDADTKAVSGTRDWTQVQSEFETGNQNRVLVHCLFGGYGGSTGVAYWDDVSLVEIGDAGGSNDLASWVKPVASFLAGKGTDAQKQAAVNALNKRGDDLGKTLVVSIGTAPVAAVAKVKKFKADPEVHKRGAEVFSMICIACHGPDGKGVPETFPPLDGSDWVTGDPTLPINIVLSGLQGPVQVGEHKFNNIMAPLSNLNDQQISDVLTYVRQSWDNDASAVDAATVGKLRAANKRTTPWTAAELRK</sequence>
<dbReference type="KEGG" id="lamb:KBB96_07280"/>
<dbReference type="RefSeq" id="WP_211633950.1">
    <property type="nucleotide sequence ID" value="NZ_CP073100.1"/>
</dbReference>
<evidence type="ECO:0000259" key="6">
    <source>
        <dbReference type="PROSITE" id="PS51007"/>
    </source>
</evidence>
<dbReference type="GO" id="GO:0009055">
    <property type="term" value="F:electron transfer activity"/>
    <property type="evidence" value="ECO:0007669"/>
    <property type="project" value="InterPro"/>
</dbReference>
<dbReference type="AlphaFoldDB" id="A0A975PGF2"/>
<dbReference type="PANTHER" id="PTHR33546:SF1">
    <property type="entry name" value="LARGE, MULTIFUNCTIONAL SECRETED PROTEIN"/>
    <property type="match status" value="1"/>
</dbReference>
<dbReference type="InterPro" id="IPR013428">
    <property type="entry name" value="Membrane-bound_put_N"/>
</dbReference>
<dbReference type="InterPro" id="IPR009056">
    <property type="entry name" value="Cyt_c-like_dom"/>
</dbReference>
<dbReference type="Gene3D" id="3.40.50.880">
    <property type="match status" value="1"/>
</dbReference>